<dbReference type="AlphaFoldDB" id="A0A1I4YHA7"/>
<dbReference type="Pfam" id="PF13252">
    <property type="entry name" value="Phage_capsid_3"/>
    <property type="match status" value="1"/>
</dbReference>
<name>A0A1I4YHA7_9PROT</name>
<dbReference type="STRING" id="1266925.GCA_000619905_00117"/>
<organism evidence="1 2">
    <name type="scientific">Nitrosospira briensis</name>
    <dbReference type="NCBI Taxonomy" id="35799"/>
    <lineage>
        <taxon>Bacteria</taxon>
        <taxon>Pseudomonadati</taxon>
        <taxon>Pseudomonadota</taxon>
        <taxon>Betaproteobacteria</taxon>
        <taxon>Nitrosomonadales</taxon>
        <taxon>Nitrosomonadaceae</taxon>
        <taxon>Nitrosospira</taxon>
    </lineage>
</organism>
<evidence type="ECO:0000313" key="1">
    <source>
        <dbReference type="EMBL" id="SFN37352.1"/>
    </source>
</evidence>
<dbReference type="eggNOG" id="ENOG502Z8EY">
    <property type="taxonomic scope" value="Bacteria"/>
</dbReference>
<keyword evidence="2" id="KW-1185">Reference proteome</keyword>
<protein>
    <submittedName>
        <fullName evidence="1">Major capsid protein, N4-gp56 family</fullName>
    </submittedName>
</protein>
<accession>A0A1I4YHA7</accession>
<dbReference type="EMBL" id="FOVJ01000001">
    <property type="protein sequence ID" value="SFN37352.1"/>
    <property type="molecule type" value="Genomic_DNA"/>
</dbReference>
<dbReference type="RefSeq" id="WP_074794661.1">
    <property type="nucleotide sequence ID" value="NZ_FOVJ01000001.1"/>
</dbReference>
<evidence type="ECO:0000313" key="2">
    <source>
        <dbReference type="Proteomes" id="UP000183107"/>
    </source>
</evidence>
<dbReference type="Proteomes" id="UP000183107">
    <property type="component" value="Unassembled WGS sequence"/>
</dbReference>
<gene>
    <name evidence="1" type="ORF">SAMN05216386_0699</name>
</gene>
<dbReference type="OrthoDB" id="8877014at2"/>
<proteinExistence type="predicted"/>
<dbReference type="InterPro" id="IPR025267">
    <property type="entry name" value="ORF017-like"/>
</dbReference>
<reference evidence="2" key="1">
    <citation type="submission" date="2016-10" db="EMBL/GenBank/DDBJ databases">
        <authorList>
            <person name="Varghese N."/>
        </authorList>
    </citation>
    <scope>NUCLEOTIDE SEQUENCE [LARGE SCALE GENOMIC DNA]</scope>
    <source>
        <strain evidence="2">Nsp8</strain>
    </source>
</reference>
<sequence length="423" mass="45041">MAETNVASGSSIAVKHYSAALLANTLKGASAIENLSGSVEPSAAMEKIAGQTTAGMPIVRIDNLMKSAGDIVSLDLVDTVSGEPLMGDVNREGKGDALSFSSMEIKINLSSKVIDAGGSMSQQRTKHQLREIALAQLSGYFPRLDTQESLVHLAGARGSQTGTDWTIPVQSSSKFAEIMVNPVKAPTFNRHFVVNGANLAAGGQQLGSIVSTDALKLSHLDILRKRLDDMDQPLQSVKLPGDRAAQTSKMWIFLATPNQYSVLLTEGSLRAFQQNAINRSAYLDTRHPLFAGEVGMWNGILVIKNERAIRFTPGESTRIVTAGNAATATETDQAVNAALTAGYAVERGLLLGAQALGVAYGKTRVSGLQFGWKEHWYNFESNLEVMGEKVCGKSKVRFSVDDGTGTKVPTDFGVIAVDSAVPL</sequence>